<comment type="similarity">
    <text evidence="1">Belongs to the Gfa family.</text>
</comment>
<dbReference type="PANTHER" id="PTHR28620:SF1">
    <property type="entry name" value="CENP-V_GFA DOMAIN-CONTAINING PROTEIN"/>
    <property type="match status" value="1"/>
</dbReference>
<keyword evidence="3" id="KW-0862">Zinc</keyword>
<evidence type="ECO:0000259" key="4">
    <source>
        <dbReference type="PROSITE" id="PS51891"/>
    </source>
</evidence>
<dbReference type="InterPro" id="IPR052355">
    <property type="entry name" value="CENP-V-like"/>
</dbReference>
<accession>A0ABT2QYH2</accession>
<reference evidence="5" key="1">
    <citation type="submission" date="2012-09" db="EMBL/GenBank/DDBJ databases">
        <title>Genome Sequence of alkane-degrading Bacterium Alcanivorax balearicus MACL04.</title>
        <authorList>
            <person name="Lai Q."/>
            <person name="Shao Z."/>
        </authorList>
    </citation>
    <scope>NUCLEOTIDE SEQUENCE</scope>
    <source>
        <strain evidence="5">MACL04</strain>
    </source>
</reference>
<organism evidence="5 6">
    <name type="scientific">Alloalcanivorax balearicus MACL04</name>
    <dbReference type="NCBI Taxonomy" id="1177182"/>
    <lineage>
        <taxon>Bacteria</taxon>
        <taxon>Pseudomonadati</taxon>
        <taxon>Pseudomonadota</taxon>
        <taxon>Gammaproteobacteria</taxon>
        <taxon>Oceanospirillales</taxon>
        <taxon>Alcanivoracaceae</taxon>
        <taxon>Alloalcanivorax</taxon>
    </lineage>
</organism>
<comment type="caution">
    <text evidence="5">The sequence shown here is derived from an EMBL/GenBank/DDBJ whole genome shotgun (WGS) entry which is preliminary data.</text>
</comment>
<dbReference type="PROSITE" id="PS51891">
    <property type="entry name" value="CENP_V_GFA"/>
    <property type="match status" value="1"/>
</dbReference>
<dbReference type="Proteomes" id="UP001064106">
    <property type="component" value="Unassembled WGS sequence"/>
</dbReference>
<keyword evidence="6" id="KW-1185">Reference proteome</keyword>
<dbReference type="EMBL" id="ARXS01000009">
    <property type="protein sequence ID" value="MCU5782575.1"/>
    <property type="molecule type" value="Genomic_DNA"/>
</dbReference>
<dbReference type="Gene3D" id="2.170.150.70">
    <property type="match status" value="1"/>
</dbReference>
<dbReference type="PANTHER" id="PTHR28620">
    <property type="entry name" value="CENTROMERE PROTEIN V"/>
    <property type="match status" value="1"/>
</dbReference>
<evidence type="ECO:0000256" key="3">
    <source>
        <dbReference type="ARBA" id="ARBA00022833"/>
    </source>
</evidence>
<feature type="domain" description="CENP-V/GFA" evidence="4">
    <location>
        <begin position="28"/>
        <end position="138"/>
    </location>
</feature>
<evidence type="ECO:0000313" key="6">
    <source>
        <dbReference type="Proteomes" id="UP001064106"/>
    </source>
</evidence>
<proteinExistence type="inferred from homology"/>
<sequence length="138" mass="15629">MFGEDDKLKIGIQQRSHCQGYLQIMNTYQGSCHCQSVVFEVRCSLDMAYMCDCSICTRKGARMVYAEQTDFRLLKGENSLGCYQFNTKVAEHYFCRTCGIYTHHKPRSLPGKYGINAGCLQGIDPFNLEITKVNGGSR</sequence>
<evidence type="ECO:0000256" key="1">
    <source>
        <dbReference type="ARBA" id="ARBA00005495"/>
    </source>
</evidence>
<protein>
    <submittedName>
        <fullName evidence="5">Glutathione-dependent formaldehyde-activating GFA</fullName>
    </submittedName>
</protein>
<name>A0ABT2QYH2_9GAMM</name>
<evidence type="ECO:0000313" key="5">
    <source>
        <dbReference type="EMBL" id="MCU5782575.1"/>
    </source>
</evidence>
<dbReference type="InterPro" id="IPR011057">
    <property type="entry name" value="Mss4-like_sf"/>
</dbReference>
<dbReference type="SUPFAM" id="SSF51316">
    <property type="entry name" value="Mss4-like"/>
    <property type="match status" value="1"/>
</dbReference>
<gene>
    <name evidence="5" type="ORF">MA04_01875</name>
</gene>
<dbReference type="InterPro" id="IPR006913">
    <property type="entry name" value="CENP-V/GFA"/>
</dbReference>
<keyword evidence="2" id="KW-0479">Metal-binding</keyword>
<evidence type="ECO:0000256" key="2">
    <source>
        <dbReference type="ARBA" id="ARBA00022723"/>
    </source>
</evidence>
<dbReference type="Pfam" id="PF04828">
    <property type="entry name" value="GFA"/>
    <property type="match status" value="1"/>
</dbReference>